<evidence type="ECO:0000313" key="3">
    <source>
        <dbReference type="Proteomes" id="UP000231879"/>
    </source>
</evidence>
<dbReference type="EMBL" id="RQGN01000012">
    <property type="protein sequence ID" value="TGM09600.1"/>
    <property type="molecule type" value="Genomic_DNA"/>
</dbReference>
<keyword evidence="3" id="KW-1185">Reference proteome</keyword>
<comment type="caution">
    <text evidence="2">The sequence shown here is derived from an EMBL/GenBank/DDBJ whole genome shotgun (WGS) entry which is preliminary data.</text>
</comment>
<organism evidence="2 4">
    <name type="scientific">Leptospira barantonii</name>
    <dbReference type="NCBI Taxonomy" id="2023184"/>
    <lineage>
        <taxon>Bacteria</taxon>
        <taxon>Pseudomonadati</taxon>
        <taxon>Spirochaetota</taxon>
        <taxon>Spirochaetia</taxon>
        <taxon>Leptospirales</taxon>
        <taxon>Leptospiraceae</taxon>
        <taxon>Leptospira</taxon>
    </lineage>
</organism>
<dbReference type="OrthoDB" id="76216at203691"/>
<evidence type="ECO:0000313" key="4">
    <source>
        <dbReference type="Proteomes" id="UP000298429"/>
    </source>
</evidence>
<reference evidence="2 4" key="2">
    <citation type="journal article" date="2019" name="PLoS Negl. Trop. Dis.">
        <title>Revisiting the worldwide diversity of Leptospira species in the environment.</title>
        <authorList>
            <person name="Vincent A.T."/>
            <person name="Schiettekatte O."/>
            <person name="Bourhy P."/>
            <person name="Veyrier F.J."/>
            <person name="Picardeau M."/>
        </authorList>
    </citation>
    <scope>NUCLEOTIDE SEQUENCE [LARGE SCALE GENOMIC DNA]</scope>
    <source>
        <strain evidence="2 4">201702444</strain>
    </source>
</reference>
<accession>A0A2M9Z1J8</accession>
<dbReference type="EMBL" id="NPDS01000003">
    <property type="protein sequence ID" value="PJZ57654.1"/>
    <property type="molecule type" value="Genomic_DNA"/>
</dbReference>
<dbReference type="Proteomes" id="UP000231879">
    <property type="component" value="Unassembled WGS sequence"/>
</dbReference>
<name>A0A2M9Z1J8_9LEPT</name>
<sequence length="60" mass="7019">MHFSLESEPFLKPHEGGIHILRKGYGTAKRNLYQRKLSFVRCYDNVGPFLQTKVPLEKDQ</sequence>
<dbReference type="Proteomes" id="UP000298429">
    <property type="component" value="Unassembled WGS sequence"/>
</dbReference>
<protein>
    <submittedName>
        <fullName evidence="2">Uncharacterized protein</fullName>
    </submittedName>
</protein>
<proteinExistence type="predicted"/>
<gene>
    <name evidence="1" type="ORF">CH367_10015</name>
    <name evidence="2" type="ORF">EHQ76_02275</name>
</gene>
<evidence type="ECO:0000313" key="2">
    <source>
        <dbReference type="EMBL" id="TGM09600.1"/>
    </source>
</evidence>
<dbReference type="AlphaFoldDB" id="A0A2M9Z1J8"/>
<evidence type="ECO:0000313" key="1">
    <source>
        <dbReference type="EMBL" id="PJZ57654.1"/>
    </source>
</evidence>
<reference evidence="1 3" key="1">
    <citation type="submission" date="2017-07" db="EMBL/GenBank/DDBJ databases">
        <title>Leptospira spp. isolated from tropical soils.</title>
        <authorList>
            <person name="Thibeaux R."/>
            <person name="Iraola G."/>
            <person name="Ferres I."/>
            <person name="Bierque E."/>
            <person name="Girault D."/>
            <person name="Soupe-Gilbert M.-E."/>
            <person name="Picardeau M."/>
            <person name="Goarant C."/>
        </authorList>
    </citation>
    <scope>NUCLEOTIDE SEQUENCE [LARGE SCALE GENOMIC DNA]</scope>
    <source>
        <strain evidence="1 3">FH4-C-A1</strain>
    </source>
</reference>